<feature type="domain" description="Acyl-ACP thioesterase-like C-terminal" evidence="13">
    <location>
        <begin position="185"/>
        <end position="208"/>
    </location>
</feature>
<dbReference type="PANTHER" id="PTHR31727">
    <property type="entry name" value="OLEOYL-ACYL CARRIER PROTEIN THIOESTERASE 1, CHLOROPLASTIC"/>
    <property type="match status" value="1"/>
</dbReference>
<comment type="function">
    <text evidence="11">Plays an essential role in chain termination during de novo fatty acid synthesis.</text>
</comment>
<evidence type="ECO:0000256" key="8">
    <source>
        <dbReference type="ARBA" id="ARBA00022946"/>
    </source>
</evidence>
<dbReference type="Proteomes" id="UP000712600">
    <property type="component" value="Unassembled WGS sequence"/>
</dbReference>
<keyword evidence="9 11" id="KW-0443">Lipid metabolism</keyword>
<evidence type="ECO:0000256" key="4">
    <source>
        <dbReference type="ARBA" id="ARBA00022528"/>
    </source>
</evidence>
<keyword evidence="7 11" id="KW-0276">Fatty acid metabolism</keyword>
<gene>
    <name evidence="14" type="ORF">F2Q69_00004302</name>
</gene>
<evidence type="ECO:0000256" key="7">
    <source>
        <dbReference type="ARBA" id="ARBA00022832"/>
    </source>
</evidence>
<evidence type="ECO:0000256" key="1">
    <source>
        <dbReference type="ARBA" id="ARBA00004229"/>
    </source>
</evidence>
<comment type="caution">
    <text evidence="14">The sequence shown here is derived from an EMBL/GenBank/DDBJ whole genome shotgun (WGS) entry which is preliminary data.</text>
</comment>
<dbReference type="SUPFAM" id="SSF54637">
    <property type="entry name" value="Thioesterase/thiol ester dehydrase-isomerase"/>
    <property type="match status" value="2"/>
</dbReference>
<comment type="subcellular location">
    <subcellularLocation>
        <location evidence="1 11">Plastid</location>
        <location evidence="1 11">Chloroplast</location>
    </subcellularLocation>
</comment>
<dbReference type="Gene3D" id="3.10.129.10">
    <property type="entry name" value="Hotdog Thioesterase"/>
    <property type="match status" value="1"/>
</dbReference>
<dbReference type="PANTHER" id="PTHR31727:SF19">
    <property type="entry name" value="ACYL-[ACYL-CARRIER-PROTEIN] HYDROLASE"/>
    <property type="match status" value="1"/>
</dbReference>
<keyword evidence="8" id="KW-0809">Transit peptide</keyword>
<sequence>MAEEEGIRFLMVDLVTDVYSAVERGIIKTATVQTIANLLQEVGCNQFQSVVFLTDGFATTPTMRKLNLIWVTSRMHIEIYRYPAWYCFYFLFGCSEGRIGTRRDWILKDIANGEFTGRATRFPSHHCLLSPLVMMNQDTRRLQKVSDDVRDEHLMFCPKEPRLAYPEEENTRSLKNIPKLEDLAKRADLGMNHHVNNVTYIGWLLEVSVIISFSNNHMTLLLVLSEHTSRDYRHARTSGHNFGLQTRILARRCGGFIDHLKEWLCNIRHTKPQQYPVLTSPKVVG</sequence>
<keyword evidence="10 11" id="KW-0275">Fatty acid biosynthesis</keyword>
<organism evidence="14 15">
    <name type="scientific">Brassica cretica</name>
    <name type="common">Mustard</name>
    <dbReference type="NCBI Taxonomy" id="69181"/>
    <lineage>
        <taxon>Eukaryota</taxon>
        <taxon>Viridiplantae</taxon>
        <taxon>Streptophyta</taxon>
        <taxon>Embryophyta</taxon>
        <taxon>Tracheophyta</taxon>
        <taxon>Spermatophyta</taxon>
        <taxon>Magnoliopsida</taxon>
        <taxon>eudicotyledons</taxon>
        <taxon>Gunneridae</taxon>
        <taxon>Pentapetalae</taxon>
        <taxon>rosids</taxon>
        <taxon>malvids</taxon>
        <taxon>Brassicales</taxon>
        <taxon>Brassicaceae</taxon>
        <taxon>Brassiceae</taxon>
        <taxon>Brassica</taxon>
    </lineage>
</organism>
<reference evidence="14" key="1">
    <citation type="submission" date="2019-12" db="EMBL/GenBank/DDBJ databases">
        <title>Genome sequencing and annotation of Brassica cretica.</title>
        <authorList>
            <person name="Studholme D.J."/>
            <person name="Sarris P."/>
        </authorList>
    </citation>
    <scope>NUCLEOTIDE SEQUENCE</scope>
    <source>
        <strain evidence="14">PFS-109/04</strain>
        <tissue evidence="14">Leaf</tissue>
    </source>
</reference>
<dbReference type="Pfam" id="PF01643">
    <property type="entry name" value="Acyl-ACP_TE"/>
    <property type="match status" value="1"/>
</dbReference>
<evidence type="ECO:0000259" key="13">
    <source>
        <dbReference type="Pfam" id="PF20791"/>
    </source>
</evidence>
<dbReference type="GO" id="GO:0009507">
    <property type="term" value="C:chloroplast"/>
    <property type="evidence" value="ECO:0007669"/>
    <property type="project" value="UniProtKB-SubCell"/>
</dbReference>
<evidence type="ECO:0000313" key="15">
    <source>
        <dbReference type="Proteomes" id="UP000712600"/>
    </source>
</evidence>
<dbReference type="GO" id="GO:0016297">
    <property type="term" value="F:fatty acyl-[ACP] hydrolase activity"/>
    <property type="evidence" value="ECO:0007669"/>
    <property type="project" value="InterPro"/>
</dbReference>
<dbReference type="InterPro" id="IPR029069">
    <property type="entry name" value="HotDog_dom_sf"/>
</dbReference>
<keyword evidence="6 11" id="KW-0378">Hydrolase</keyword>
<feature type="domain" description="Acyl-ACP thioesterase N-terminal hotdog" evidence="12">
    <location>
        <begin position="23"/>
        <end position="152"/>
    </location>
</feature>
<dbReference type="GO" id="GO:0000036">
    <property type="term" value="F:acyl carrier activity"/>
    <property type="evidence" value="ECO:0007669"/>
    <property type="project" value="TreeGrafter"/>
</dbReference>
<evidence type="ECO:0000256" key="2">
    <source>
        <dbReference type="ARBA" id="ARBA00006500"/>
    </source>
</evidence>
<keyword evidence="5 11" id="KW-0934">Plastid</keyword>
<dbReference type="Pfam" id="PF20791">
    <property type="entry name" value="Acyl-ACP_TE_C"/>
    <property type="match status" value="1"/>
</dbReference>
<protein>
    <recommendedName>
        <fullName evidence="11">Acyl-[acyl-carrier-protein] hydrolase</fullName>
        <ecNumber evidence="11">3.1.2.-</ecNumber>
    </recommendedName>
</protein>
<keyword evidence="3 11" id="KW-0444">Lipid biosynthesis</keyword>
<evidence type="ECO:0000256" key="3">
    <source>
        <dbReference type="ARBA" id="ARBA00022516"/>
    </source>
</evidence>
<dbReference type="EC" id="3.1.2.-" evidence="11"/>
<dbReference type="InterPro" id="IPR002864">
    <property type="entry name" value="Acyl-ACP_thioesterase_NHD"/>
</dbReference>
<evidence type="ECO:0000256" key="5">
    <source>
        <dbReference type="ARBA" id="ARBA00022640"/>
    </source>
</evidence>
<evidence type="ECO:0000256" key="9">
    <source>
        <dbReference type="ARBA" id="ARBA00023098"/>
    </source>
</evidence>
<dbReference type="InterPro" id="IPR045023">
    <property type="entry name" value="FATA/B"/>
</dbReference>
<accession>A0A8S9PGH3</accession>
<evidence type="ECO:0000256" key="6">
    <source>
        <dbReference type="ARBA" id="ARBA00022801"/>
    </source>
</evidence>
<evidence type="ECO:0000313" key="14">
    <source>
        <dbReference type="EMBL" id="KAF3515246.1"/>
    </source>
</evidence>
<evidence type="ECO:0000256" key="10">
    <source>
        <dbReference type="ARBA" id="ARBA00023160"/>
    </source>
</evidence>
<evidence type="ECO:0000259" key="12">
    <source>
        <dbReference type="Pfam" id="PF01643"/>
    </source>
</evidence>
<keyword evidence="4 11" id="KW-0150">Chloroplast</keyword>
<evidence type="ECO:0000256" key="11">
    <source>
        <dbReference type="RuleBase" id="RU363096"/>
    </source>
</evidence>
<dbReference type="InterPro" id="IPR049427">
    <property type="entry name" value="Acyl-ACP_TE_C"/>
</dbReference>
<name>A0A8S9PGH3_BRACR</name>
<comment type="similarity">
    <text evidence="2 11">Belongs to the acyl-ACP thioesterase family.</text>
</comment>
<dbReference type="AlphaFoldDB" id="A0A8S9PGH3"/>
<proteinExistence type="inferred from homology"/>
<dbReference type="EMBL" id="QGKX02001521">
    <property type="protein sequence ID" value="KAF3515246.1"/>
    <property type="molecule type" value="Genomic_DNA"/>
</dbReference>